<proteinExistence type="predicted"/>
<dbReference type="PIRSF" id="PIRSF003033">
    <property type="entry name" value="Ku70"/>
    <property type="match status" value="1"/>
</dbReference>
<evidence type="ECO:0000256" key="3">
    <source>
        <dbReference type="ARBA" id="ARBA00022763"/>
    </source>
</evidence>
<dbReference type="SUPFAM" id="SSF100939">
    <property type="entry name" value="SPOC domain-like"/>
    <property type="match status" value="1"/>
</dbReference>
<keyword evidence="3" id="KW-0227">DNA damage</keyword>
<evidence type="ECO:0000259" key="12">
    <source>
        <dbReference type="Pfam" id="PF02735"/>
    </source>
</evidence>
<accession>A0A0A9WZJ6</accession>
<evidence type="ECO:0000256" key="7">
    <source>
        <dbReference type="ARBA" id="ARBA00023125"/>
    </source>
</evidence>
<dbReference type="GO" id="GO:0006310">
    <property type="term" value="P:DNA recombination"/>
    <property type="evidence" value="ECO:0007669"/>
    <property type="project" value="UniProtKB-KW"/>
</dbReference>
<evidence type="ECO:0000256" key="11">
    <source>
        <dbReference type="SAM" id="MobiDB-lite"/>
    </source>
</evidence>
<dbReference type="Pfam" id="PF03731">
    <property type="entry name" value="Ku_N"/>
    <property type="match status" value="1"/>
</dbReference>
<dbReference type="SUPFAM" id="SSF53300">
    <property type="entry name" value="vWA-like"/>
    <property type="match status" value="1"/>
</dbReference>
<dbReference type="InterPro" id="IPR016194">
    <property type="entry name" value="SPOC-like_C_dom_sf"/>
</dbReference>
<dbReference type="InterPro" id="IPR006165">
    <property type="entry name" value="Ku70"/>
</dbReference>
<organism evidence="15">
    <name type="scientific">Lygus hesperus</name>
    <name type="common">Western plant bug</name>
    <dbReference type="NCBI Taxonomy" id="30085"/>
    <lineage>
        <taxon>Eukaryota</taxon>
        <taxon>Metazoa</taxon>
        <taxon>Ecdysozoa</taxon>
        <taxon>Arthropoda</taxon>
        <taxon>Hexapoda</taxon>
        <taxon>Insecta</taxon>
        <taxon>Pterygota</taxon>
        <taxon>Neoptera</taxon>
        <taxon>Paraneoptera</taxon>
        <taxon>Hemiptera</taxon>
        <taxon>Heteroptera</taxon>
        <taxon>Panheteroptera</taxon>
        <taxon>Cimicomorpha</taxon>
        <taxon>Miridae</taxon>
        <taxon>Mirini</taxon>
        <taxon>Lygus</taxon>
    </lineage>
</organism>
<dbReference type="Gene3D" id="2.40.290.10">
    <property type="match status" value="1"/>
</dbReference>
<reference evidence="15" key="2">
    <citation type="submission" date="2014-07" db="EMBL/GenBank/DDBJ databases">
        <authorList>
            <person name="Hull J."/>
        </authorList>
    </citation>
    <scope>NUCLEOTIDE SEQUENCE</scope>
</reference>
<keyword evidence="7" id="KW-0238">DNA-binding</keyword>
<keyword evidence="2" id="KW-0547">Nucleotide-binding</keyword>
<comment type="subcellular location">
    <subcellularLocation>
        <location evidence="1">Nucleus</location>
    </subcellularLocation>
</comment>
<dbReference type="Gene3D" id="3.40.50.410">
    <property type="entry name" value="von Willebrand factor, type A domain"/>
    <property type="match status" value="1"/>
</dbReference>
<dbReference type="PANTHER" id="PTHR12604">
    <property type="entry name" value="KU AUTOANTIGEN DNA HELICASE"/>
    <property type="match status" value="1"/>
</dbReference>
<dbReference type="InterPro" id="IPR006164">
    <property type="entry name" value="DNA_bd_Ku70/Ku80"/>
</dbReference>
<feature type="domain" description="Ku" evidence="12">
    <location>
        <begin position="254"/>
        <end position="469"/>
    </location>
</feature>
<dbReference type="EMBL" id="GBHO01029702">
    <property type="protein sequence ID" value="JAG13902.1"/>
    <property type="molecule type" value="Transcribed_RNA"/>
</dbReference>
<dbReference type="AlphaFoldDB" id="A0A0A9WZJ6"/>
<dbReference type="GO" id="GO:0000723">
    <property type="term" value="P:telomere maintenance"/>
    <property type="evidence" value="ECO:0007669"/>
    <property type="project" value="InterPro"/>
</dbReference>
<protein>
    <submittedName>
        <fullName evidence="15">X-ray repair cross-complementing protein 6</fullName>
    </submittedName>
</protein>
<keyword evidence="9" id="KW-0234">DNA repair</keyword>
<dbReference type="Pfam" id="PF03730">
    <property type="entry name" value="Ku_C"/>
    <property type="match status" value="1"/>
</dbReference>
<feature type="region of interest" description="Disordered" evidence="11">
    <location>
        <begin position="534"/>
        <end position="559"/>
    </location>
</feature>
<dbReference type="GO" id="GO:0006303">
    <property type="term" value="P:double-strand break repair via nonhomologous end joining"/>
    <property type="evidence" value="ECO:0007669"/>
    <property type="project" value="InterPro"/>
</dbReference>
<dbReference type="GO" id="GO:0003678">
    <property type="term" value="F:DNA helicase activity"/>
    <property type="evidence" value="ECO:0007669"/>
    <property type="project" value="InterPro"/>
</dbReference>
<keyword evidence="4" id="KW-0378">Hydrolase</keyword>
<dbReference type="GO" id="GO:0005524">
    <property type="term" value="F:ATP binding"/>
    <property type="evidence" value="ECO:0007669"/>
    <property type="project" value="UniProtKB-KW"/>
</dbReference>
<dbReference type="Pfam" id="PF02735">
    <property type="entry name" value="Ku"/>
    <property type="match status" value="1"/>
</dbReference>
<evidence type="ECO:0000256" key="10">
    <source>
        <dbReference type="ARBA" id="ARBA00023242"/>
    </source>
</evidence>
<feature type="domain" description="Ku70/Ku80 N-terminal alpha/beta" evidence="14">
    <location>
        <begin position="27"/>
        <end position="211"/>
    </location>
</feature>
<reference evidence="15" key="1">
    <citation type="journal article" date="2014" name="PLoS ONE">
        <title>Transcriptome-Based Identification of ABC Transporters in the Western Tarnished Plant Bug Lygus hesperus.</title>
        <authorList>
            <person name="Hull J.J."/>
            <person name="Chaney K."/>
            <person name="Geib S.M."/>
            <person name="Fabrick J.A."/>
            <person name="Brent C.S."/>
            <person name="Walsh D."/>
            <person name="Lavine L.C."/>
        </authorList>
    </citation>
    <scope>NUCLEOTIDE SEQUENCE</scope>
</reference>
<name>A0A0A9WZJ6_LYGHE</name>
<evidence type="ECO:0000256" key="8">
    <source>
        <dbReference type="ARBA" id="ARBA00023172"/>
    </source>
</evidence>
<keyword evidence="8" id="KW-0233">DNA recombination</keyword>
<dbReference type="InterPro" id="IPR036465">
    <property type="entry name" value="vWFA_dom_sf"/>
</dbReference>
<evidence type="ECO:0000256" key="9">
    <source>
        <dbReference type="ARBA" id="ARBA00023204"/>
    </source>
</evidence>
<dbReference type="Gene3D" id="1.10.1600.10">
    <property type="match status" value="1"/>
</dbReference>
<feature type="compositionally biased region" description="Polar residues" evidence="11">
    <location>
        <begin position="543"/>
        <end position="553"/>
    </location>
</feature>
<evidence type="ECO:0000256" key="6">
    <source>
        <dbReference type="ARBA" id="ARBA00022840"/>
    </source>
</evidence>
<evidence type="ECO:0000259" key="14">
    <source>
        <dbReference type="Pfam" id="PF03731"/>
    </source>
</evidence>
<dbReference type="GO" id="GO:0003684">
    <property type="term" value="F:damaged DNA binding"/>
    <property type="evidence" value="ECO:0007669"/>
    <property type="project" value="InterPro"/>
</dbReference>
<dbReference type="InterPro" id="IPR005161">
    <property type="entry name" value="Ku_N"/>
</dbReference>
<dbReference type="InterPro" id="IPR005160">
    <property type="entry name" value="Ku_C"/>
</dbReference>
<dbReference type="GO" id="GO:0042162">
    <property type="term" value="F:telomeric DNA binding"/>
    <property type="evidence" value="ECO:0007669"/>
    <property type="project" value="InterPro"/>
</dbReference>
<evidence type="ECO:0000313" key="15">
    <source>
        <dbReference type="EMBL" id="JAG13902.1"/>
    </source>
</evidence>
<dbReference type="GO" id="GO:0003690">
    <property type="term" value="F:double-stranded DNA binding"/>
    <property type="evidence" value="ECO:0007669"/>
    <property type="project" value="TreeGrafter"/>
</dbReference>
<keyword evidence="5" id="KW-0347">Helicase</keyword>
<keyword evidence="10" id="KW-0539">Nucleus</keyword>
<feature type="domain" description="Ku70/Ku80 C-terminal arm" evidence="13">
    <location>
        <begin position="498"/>
        <end position="557"/>
    </location>
</feature>
<dbReference type="GO" id="GO:0016787">
    <property type="term" value="F:hydrolase activity"/>
    <property type="evidence" value="ECO:0007669"/>
    <property type="project" value="UniProtKB-KW"/>
</dbReference>
<keyword evidence="6" id="KW-0067">ATP-binding</keyword>
<evidence type="ECO:0000256" key="1">
    <source>
        <dbReference type="ARBA" id="ARBA00004123"/>
    </source>
</evidence>
<dbReference type="GO" id="GO:0043564">
    <property type="term" value="C:Ku70:Ku80 complex"/>
    <property type="evidence" value="ECO:0007669"/>
    <property type="project" value="InterPro"/>
</dbReference>
<sequence>MSSFNYEDEEDGYEDKDGAITGKNGFVLLIDAGREMFTKTENGTTYFKKCLECVKEIFLSIARKQKMELVSVVLYRTQKSEGKHSPENVVLLQPMSYVTVSRIKRLTNILNEDCESIRSAYGHADRYVLSHALHYCQTVIQESKSKMYVKNIILFTSNDDPYPDDHKMQYQTRKQAEEFLGHHIDFDVVGLGNFDSSKFYKELVLTSRGELLKDWKNHDPTLSMSTLMSQIDRITEKFSLRHSYFWLGDDCALQMSICKLFTEPKKFRTTKISPGEMEDLQTSKVKVLADVDDDVLYEEGDAAGPSTSSEEPAKLTTFEPPAVPEVSIGQGSVPITREQVRKDLVGSAGLKLGFTLIGFVNTDDVPLYFSRGEPYLMIPASNYPNVRLVFAHLLNACLDRKKSMVGWFKLNKSSKARHVLLSPTLGGIYAEGKEHSAGFVVSTLSFSDDLMEPEEAGDTEAEPSQEQQEAADGIIKKLTIPYTVGSFSDQEVRFRTNMIEALALDLDDAEEVEDDTDADLDGIDKRLGDLSESFNNCDHLGPETSSKNGSTGNRAAKNASLGSNPIEMIQKGFANKLNIPQLKELLAQEGVQNLSAMKKAMLVSIANKRFGGPQQ</sequence>
<gene>
    <name evidence="15" type="primary">Xrcc6</name>
    <name evidence="15" type="ORF">CM83_47511</name>
</gene>
<evidence type="ECO:0000259" key="13">
    <source>
        <dbReference type="Pfam" id="PF03730"/>
    </source>
</evidence>
<dbReference type="PANTHER" id="PTHR12604:SF2">
    <property type="entry name" value="X-RAY REPAIR CROSS-COMPLEMENTING PROTEIN 6"/>
    <property type="match status" value="1"/>
</dbReference>
<evidence type="ECO:0000256" key="2">
    <source>
        <dbReference type="ARBA" id="ARBA00022741"/>
    </source>
</evidence>
<evidence type="ECO:0000256" key="5">
    <source>
        <dbReference type="ARBA" id="ARBA00022806"/>
    </source>
</evidence>
<evidence type="ECO:0000256" key="4">
    <source>
        <dbReference type="ARBA" id="ARBA00022801"/>
    </source>
</evidence>